<sequence length="541" mass="57743">MYDDVIREEGSVSMKRVCLALAAVALTVAYTGCATDEAAADDTVVAIDSGSVRGVISGDYRSFAGIPFAAPPIGEHRWAPPQPVSPWTGVRAAEKPGPACMQPQSDAAPVEMSEDCLYLNVTTPRAARDLPRPVLVWLHGGGFFEGQGAEYDARRLVGGGDVVVVTVNYRLGLFGLFHHPELGTQGGDFAIQDQQAALRWVRSNIARFGGDPRNVTVAGESAGAMSTCTHLVAPGSAGLFDKAIIASGSCTMSWPKNSLIPGMPEVAPWLPAAEAQTTGVTVGTEHGCADGRAALDCLRAVPTEALMDAFTDFTRVSYGTATVPTEPSAALRTGEFARVPIMQGNTRDEHSSWAAAAQMEQPIDRDRYGALLVAMFDDRAARVEAQYPVDDYASPAAALSAVLTDRTWLCPTLRANAELAERTTVYGFEFADRAAPPIAAFPPEVPPGASHGSDLSYLFDVSGVGSATALDPAQLQLSDRMIAYWTRFAATGDPNTTDLPPWQPFRTSDQVPYVQSLAPEKIGPVDLATEHRCHFWQEQTR</sequence>
<accession>A0A318JVY8</accession>
<dbReference type="EC" id="3.1.1.-" evidence="3"/>
<dbReference type="Pfam" id="PF00135">
    <property type="entry name" value="COesterase"/>
    <property type="match status" value="1"/>
</dbReference>
<dbReference type="PANTHER" id="PTHR11559">
    <property type="entry name" value="CARBOXYLESTERASE"/>
    <property type="match status" value="1"/>
</dbReference>
<keyword evidence="6" id="KW-1185">Reference proteome</keyword>
<dbReference type="InterPro" id="IPR029058">
    <property type="entry name" value="AB_hydrolase_fold"/>
</dbReference>
<organism evidence="5 6">
    <name type="scientific">Nocardia tenerifensis</name>
    <dbReference type="NCBI Taxonomy" id="228006"/>
    <lineage>
        <taxon>Bacteria</taxon>
        <taxon>Bacillati</taxon>
        <taxon>Actinomycetota</taxon>
        <taxon>Actinomycetes</taxon>
        <taxon>Mycobacteriales</taxon>
        <taxon>Nocardiaceae</taxon>
        <taxon>Nocardia</taxon>
    </lineage>
</organism>
<comment type="caution">
    <text evidence="5">The sequence shown here is derived from an EMBL/GenBank/DDBJ whole genome shotgun (WGS) entry which is preliminary data.</text>
</comment>
<evidence type="ECO:0000313" key="5">
    <source>
        <dbReference type="EMBL" id="PXX61623.1"/>
    </source>
</evidence>
<feature type="domain" description="Carboxylesterase type B" evidence="4">
    <location>
        <begin position="42"/>
        <end position="536"/>
    </location>
</feature>
<dbReference type="InterPro" id="IPR002018">
    <property type="entry name" value="CarbesteraseB"/>
</dbReference>
<keyword evidence="2 3" id="KW-0378">Hydrolase</keyword>
<dbReference type="PROSITE" id="PS00122">
    <property type="entry name" value="CARBOXYLESTERASE_B_1"/>
    <property type="match status" value="1"/>
</dbReference>
<evidence type="ECO:0000256" key="2">
    <source>
        <dbReference type="ARBA" id="ARBA00022801"/>
    </source>
</evidence>
<comment type="similarity">
    <text evidence="1 3">Belongs to the type-B carboxylesterase/lipase family.</text>
</comment>
<dbReference type="Proteomes" id="UP000247569">
    <property type="component" value="Unassembled WGS sequence"/>
</dbReference>
<evidence type="ECO:0000259" key="4">
    <source>
        <dbReference type="Pfam" id="PF00135"/>
    </source>
</evidence>
<protein>
    <recommendedName>
        <fullName evidence="3">Carboxylic ester hydrolase</fullName>
        <ecNumber evidence="3">3.1.1.-</ecNumber>
    </recommendedName>
</protein>
<reference evidence="5 6" key="1">
    <citation type="submission" date="2018-05" db="EMBL/GenBank/DDBJ databases">
        <title>Genomic Encyclopedia of Type Strains, Phase IV (KMG-IV): sequencing the most valuable type-strain genomes for metagenomic binning, comparative biology and taxonomic classification.</title>
        <authorList>
            <person name="Goeker M."/>
        </authorList>
    </citation>
    <scope>NUCLEOTIDE SEQUENCE [LARGE SCALE GENOMIC DNA]</scope>
    <source>
        <strain evidence="5 6">DSM 44704</strain>
    </source>
</reference>
<dbReference type="EMBL" id="QJKF01000008">
    <property type="protein sequence ID" value="PXX61623.1"/>
    <property type="molecule type" value="Genomic_DNA"/>
</dbReference>
<dbReference type="GO" id="GO:0016787">
    <property type="term" value="F:hydrolase activity"/>
    <property type="evidence" value="ECO:0007669"/>
    <property type="project" value="UniProtKB-KW"/>
</dbReference>
<evidence type="ECO:0000313" key="6">
    <source>
        <dbReference type="Proteomes" id="UP000247569"/>
    </source>
</evidence>
<dbReference type="InterPro" id="IPR019826">
    <property type="entry name" value="Carboxylesterase_B_AS"/>
</dbReference>
<name>A0A318JVY8_9NOCA</name>
<dbReference type="Gene3D" id="3.40.50.1820">
    <property type="entry name" value="alpha/beta hydrolase"/>
    <property type="match status" value="1"/>
</dbReference>
<dbReference type="AlphaFoldDB" id="A0A318JVY8"/>
<dbReference type="SUPFAM" id="SSF53474">
    <property type="entry name" value="alpha/beta-Hydrolases"/>
    <property type="match status" value="1"/>
</dbReference>
<proteinExistence type="inferred from homology"/>
<evidence type="ECO:0000256" key="3">
    <source>
        <dbReference type="RuleBase" id="RU361235"/>
    </source>
</evidence>
<gene>
    <name evidence="5" type="ORF">DFR70_108181</name>
</gene>
<evidence type="ECO:0000256" key="1">
    <source>
        <dbReference type="ARBA" id="ARBA00005964"/>
    </source>
</evidence>
<dbReference type="InterPro" id="IPR050309">
    <property type="entry name" value="Type-B_Carboxylest/Lipase"/>
</dbReference>